<feature type="signal peptide" evidence="2">
    <location>
        <begin position="1"/>
        <end position="21"/>
    </location>
</feature>
<evidence type="ECO:0000313" key="3">
    <source>
        <dbReference type="EMBL" id="GAA4705828.1"/>
    </source>
</evidence>
<organism evidence="3 4">
    <name type="scientific">Nocardioides conyzicola</name>
    <dbReference type="NCBI Taxonomy" id="1651781"/>
    <lineage>
        <taxon>Bacteria</taxon>
        <taxon>Bacillati</taxon>
        <taxon>Actinomycetota</taxon>
        <taxon>Actinomycetes</taxon>
        <taxon>Propionibacteriales</taxon>
        <taxon>Nocardioidaceae</taxon>
        <taxon>Nocardioides</taxon>
    </lineage>
</organism>
<dbReference type="Proteomes" id="UP001499974">
    <property type="component" value="Unassembled WGS sequence"/>
</dbReference>
<accession>A0ABP8XEB0</accession>
<comment type="caution">
    <text evidence="3">The sequence shown here is derived from an EMBL/GenBank/DDBJ whole genome shotgun (WGS) entry which is preliminary data.</text>
</comment>
<sequence>MRAAGLLVAVLTIMLAAVAAAAPPRTRTGTDPAGDQHHGAGWRTHPAARAEADLRRTTVAVRDRHVVITIKVGRLPARPRNGLELAVDLGLVRPGYTDQLDVSIDAGPGRRSEATLFIGRSPVCPHSVSASVRPARREVVARVPLRCLGRTARALTDPRTDSTLFTPDFTMIASDVSFARWRLRLP</sequence>
<keyword evidence="2" id="KW-0732">Signal</keyword>
<evidence type="ECO:0000256" key="1">
    <source>
        <dbReference type="SAM" id="MobiDB-lite"/>
    </source>
</evidence>
<gene>
    <name evidence="3" type="ORF">GCM10023349_24660</name>
</gene>
<name>A0ABP8XEB0_9ACTN</name>
<dbReference type="EMBL" id="BAABKM010000002">
    <property type="protein sequence ID" value="GAA4705828.1"/>
    <property type="molecule type" value="Genomic_DNA"/>
</dbReference>
<feature type="region of interest" description="Disordered" evidence="1">
    <location>
        <begin position="22"/>
        <end position="44"/>
    </location>
</feature>
<feature type="chain" id="PRO_5046615518" evidence="2">
    <location>
        <begin position="22"/>
        <end position="186"/>
    </location>
</feature>
<proteinExistence type="predicted"/>
<reference evidence="4" key="1">
    <citation type="journal article" date="2019" name="Int. J. Syst. Evol. Microbiol.">
        <title>The Global Catalogue of Microorganisms (GCM) 10K type strain sequencing project: providing services to taxonomists for standard genome sequencing and annotation.</title>
        <authorList>
            <consortium name="The Broad Institute Genomics Platform"/>
            <consortium name="The Broad Institute Genome Sequencing Center for Infectious Disease"/>
            <person name="Wu L."/>
            <person name="Ma J."/>
        </authorList>
    </citation>
    <scope>NUCLEOTIDE SEQUENCE [LARGE SCALE GENOMIC DNA]</scope>
    <source>
        <strain evidence="4">JCM 18531</strain>
    </source>
</reference>
<evidence type="ECO:0000256" key="2">
    <source>
        <dbReference type="SAM" id="SignalP"/>
    </source>
</evidence>
<evidence type="ECO:0000313" key="4">
    <source>
        <dbReference type="Proteomes" id="UP001499974"/>
    </source>
</evidence>
<protein>
    <submittedName>
        <fullName evidence="3">Uncharacterized protein</fullName>
    </submittedName>
</protein>
<keyword evidence="4" id="KW-1185">Reference proteome</keyword>